<dbReference type="NCBIfam" id="TIGR01256">
    <property type="entry name" value="modA"/>
    <property type="match status" value="1"/>
</dbReference>
<dbReference type="SUPFAM" id="SSF53850">
    <property type="entry name" value="Periplasmic binding protein-like II"/>
    <property type="match status" value="1"/>
</dbReference>
<keyword evidence="3" id="KW-0732">Signal</keyword>
<dbReference type="InterPro" id="IPR005950">
    <property type="entry name" value="ModA"/>
</dbReference>
<evidence type="ECO:0000313" key="4">
    <source>
        <dbReference type="EMBL" id="MCF8587681.1"/>
    </source>
</evidence>
<dbReference type="InterPro" id="IPR050682">
    <property type="entry name" value="ModA/WtpA"/>
</dbReference>
<accession>A0ABS9IQ51</accession>
<proteinExistence type="inferred from homology"/>
<sequence length="271" mass="27514">MRSGTGTTRRGDVIGAGRTRTVRLFAALLAVAAFVLTACGGSNDDDSPGEITIFAAASLQGSFDDLAHAFTDANSDDDVAPIVYDGSQSLARQIVEGADVDVIAFANESSLDPVTAAGLSGPGDVFATNTLQIAVAPGNPKHIATLADLANSDVTTVLCAPEVPCGSASQKLLTGAGVNVTPVSEETNVTSVVTRVSNGEADAGLVYATDVAASDGKLEGVTPPNADDATNRYPIVVPNDASSPEAAQAFRDFVLSAEGQKILRQYGFGPA</sequence>
<keyword evidence="5" id="KW-1185">Reference proteome</keyword>
<evidence type="ECO:0000256" key="1">
    <source>
        <dbReference type="ARBA" id="ARBA00009175"/>
    </source>
</evidence>
<dbReference type="PANTHER" id="PTHR30632">
    <property type="entry name" value="MOLYBDATE-BINDING PERIPLASMIC PROTEIN"/>
    <property type="match status" value="1"/>
</dbReference>
<dbReference type="EMBL" id="JAKKOR010000003">
    <property type="protein sequence ID" value="MCF8587681.1"/>
    <property type="molecule type" value="Genomic_DNA"/>
</dbReference>
<evidence type="ECO:0000256" key="2">
    <source>
        <dbReference type="ARBA" id="ARBA00022723"/>
    </source>
</evidence>
<dbReference type="PANTHER" id="PTHR30632:SF0">
    <property type="entry name" value="SULFATE-BINDING PROTEIN"/>
    <property type="match status" value="1"/>
</dbReference>
<organism evidence="4 5">
    <name type="scientific">Gordonia liuliyuniae</name>
    <dbReference type="NCBI Taxonomy" id="2911517"/>
    <lineage>
        <taxon>Bacteria</taxon>
        <taxon>Bacillati</taxon>
        <taxon>Actinomycetota</taxon>
        <taxon>Actinomycetes</taxon>
        <taxon>Mycobacteriales</taxon>
        <taxon>Gordoniaceae</taxon>
        <taxon>Gordonia</taxon>
    </lineage>
</organism>
<dbReference type="Proteomes" id="UP001200110">
    <property type="component" value="Unassembled WGS sequence"/>
</dbReference>
<dbReference type="Gene3D" id="3.40.190.10">
    <property type="entry name" value="Periplasmic binding protein-like II"/>
    <property type="match status" value="2"/>
</dbReference>
<keyword evidence="2" id="KW-0479">Metal-binding</keyword>
<reference evidence="4 5" key="1">
    <citation type="submission" date="2022-01" db="EMBL/GenBank/DDBJ databases">
        <authorList>
            <person name="Huang Y."/>
        </authorList>
    </citation>
    <scope>NUCLEOTIDE SEQUENCE [LARGE SCALE GENOMIC DNA]</scope>
    <source>
        <strain evidence="4 5">HY366</strain>
    </source>
</reference>
<evidence type="ECO:0000313" key="5">
    <source>
        <dbReference type="Proteomes" id="UP001200110"/>
    </source>
</evidence>
<comment type="caution">
    <text evidence="4">The sequence shown here is derived from an EMBL/GenBank/DDBJ whole genome shotgun (WGS) entry which is preliminary data.</text>
</comment>
<evidence type="ECO:0000256" key="3">
    <source>
        <dbReference type="ARBA" id="ARBA00022729"/>
    </source>
</evidence>
<dbReference type="PIRSF" id="PIRSF004846">
    <property type="entry name" value="ModA"/>
    <property type="match status" value="1"/>
</dbReference>
<dbReference type="Pfam" id="PF13531">
    <property type="entry name" value="SBP_bac_11"/>
    <property type="match status" value="1"/>
</dbReference>
<comment type="similarity">
    <text evidence="1">Belongs to the bacterial solute-binding protein ModA family.</text>
</comment>
<protein>
    <submittedName>
        <fullName evidence="4">Molybdate ABC transporter substrate-binding protein</fullName>
    </submittedName>
</protein>
<name>A0ABS9IQ51_9ACTN</name>
<dbReference type="RefSeq" id="WP_236996917.1">
    <property type="nucleotide sequence ID" value="NZ_JAKKOR010000003.1"/>
</dbReference>
<gene>
    <name evidence="4" type="primary">modA</name>
    <name evidence="4" type="ORF">L5G33_04260</name>
</gene>